<dbReference type="Proteomes" id="UP000487268">
    <property type="component" value="Unassembled WGS sequence"/>
</dbReference>
<keyword evidence="1" id="KW-0812">Transmembrane</keyword>
<evidence type="ECO:0008006" key="4">
    <source>
        <dbReference type="Google" id="ProtNLM"/>
    </source>
</evidence>
<accession>A0A7K0C3E7</accession>
<sequence length="130" mass="13230">MVNKTGARPPGGLGAAGALVTVYVAVVIATLVALALMSFEAPRLATGDAWGHAVVVAVFAVVLPLRLRSARAGDAGAARALGVIAAVLLAVNLVEAALPGVFPGWMRIEMVAIALLMAALLVAMRRPARR</sequence>
<proteinExistence type="predicted"/>
<comment type="caution">
    <text evidence="2">The sequence shown here is derived from an EMBL/GenBank/DDBJ whole genome shotgun (WGS) entry which is preliminary data.</text>
</comment>
<evidence type="ECO:0000313" key="2">
    <source>
        <dbReference type="EMBL" id="MQY07943.1"/>
    </source>
</evidence>
<dbReference type="AlphaFoldDB" id="A0A7K0C3E7"/>
<protein>
    <recommendedName>
        <fullName evidence="4">Integral membrane protein</fullName>
    </recommendedName>
</protein>
<feature type="transmembrane region" description="Helical" evidence="1">
    <location>
        <begin position="79"/>
        <end position="98"/>
    </location>
</feature>
<feature type="transmembrane region" description="Helical" evidence="1">
    <location>
        <begin position="49"/>
        <end position="67"/>
    </location>
</feature>
<keyword evidence="3" id="KW-1185">Reference proteome</keyword>
<feature type="transmembrane region" description="Helical" evidence="1">
    <location>
        <begin position="12"/>
        <end position="37"/>
    </location>
</feature>
<keyword evidence="1" id="KW-1133">Transmembrane helix</keyword>
<evidence type="ECO:0000313" key="3">
    <source>
        <dbReference type="Proteomes" id="UP000487268"/>
    </source>
</evidence>
<organism evidence="2 3">
    <name type="scientific">Actinomadura macrotermitis</name>
    <dbReference type="NCBI Taxonomy" id="2585200"/>
    <lineage>
        <taxon>Bacteria</taxon>
        <taxon>Bacillati</taxon>
        <taxon>Actinomycetota</taxon>
        <taxon>Actinomycetes</taxon>
        <taxon>Streptosporangiales</taxon>
        <taxon>Thermomonosporaceae</taxon>
        <taxon>Actinomadura</taxon>
    </lineage>
</organism>
<dbReference type="EMBL" id="WEGH01000004">
    <property type="protein sequence ID" value="MQY07943.1"/>
    <property type="molecule type" value="Genomic_DNA"/>
</dbReference>
<feature type="transmembrane region" description="Helical" evidence="1">
    <location>
        <begin position="104"/>
        <end position="124"/>
    </location>
</feature>
<evidence type="ECO:0000256" key="1">
    <source>
        <dbReference type="SAM" id="Phobius"/>
    </source>
</evidence>
<reference evidence="2 3" key="1">
    <citation type="submission" date="2019-10" db="EMBL/GenBank/DDBJ databases">
        <title>Actinomadura rubteroloni sp. nov. and Actinomadura macrotermitis sp. nov., isolated from the gut of fungus growing-termite Macrotermes natalensis.</title>
        <authorList>
            <person name="Benndorf R."/>
            <person name="Martin K."/>
            <person name="Kuefner M."/>
            <person name="De Beer W."/>
            <person name="Kaster A.-K."/>
            <person name="Vollmers J."/>
            <person name="Poulsen M."/>
            <person name="Beemelmanns C."/>
        </authorList>
    </citation>
    <scope>NUCLEOTIDE SEQUENCE [LARGE SCALE GENOMIC DNA]</scope>
    <source>
        <strain evidence="2 3">RB68</strain>
    </source>
</reference>
<name>A0A7K0C3E7_9ACTN</name>
<dbReference type="RefSeq" id="WP_153538491.1">
    <property type="nucleotide sequence ID" value="NZ_WEGH01000004.1"/>
</dbReference>
<keyword evidence="1" id="KW-0472">Membrane</keyword>
<gene>
    <name evidence="2" type="ORF">ACRB68_60450</name>
</gene>